<organism evidence="1 2">
    <name type="scientific">Allopusillimonas soli</name>
    <dbReference type="NCBI Taxonomy" id="659016"/>
    <lineage>
        <taxon>Bacteria</taxon>
        <taxon>Pseudomonadati</taxon>
        <taxon>Pseudomonadota</taxon>
        <taxon>Betaproteobacteria</taxon>
        <taxon>Burkholderiales</taxon>
        <taxon>Alcaligenaceae</taxon>
        <taxon>Allopusillimonas</taxon>
    </lineage>
</organism>
<keyword evidence="2" id="KW-1185">Reference proteome</keyword>
<name>A0A853FFQ2_9BURK</name>
<dbReference type="Proteomes" id="UP000580517">
    <property type="component" value="Unassembled WGS sequence"/>
</dbReference>
<dbReference type="PROSITE" id="PS51257">
    <property type="entry name" value="PROKAR_LIPOPROTEIN"/>
    <property type="match status" value="1"/>
</dbReference>
<reference evidence="1 2" key="1">
    <citation type="submission" date="2020-07" db="EMBL/GenBank/DDBJ databases">
        <title>Taxonomic revisions and descriptions of new bacterial species based on genomic comparisons in the high-G+C-content subgroup of the family Alcaligenaceae.</title>
        <authorList>
            <person name="Szabo A."/>
            <person name="Felfoldi T."/>
        </authorList>
    </citation>
    <scope>NUCLEOTIDE SEQUENCE [LARGE SCALE GENOMIC DNA]</scope>
    <source>
        <strain evidence="1 2">DSM 25264</strain>
    </source>
</reference>
<comment type="caution">
    <text evidence="1">The sequence shown here is derived from an EMBL/GenBank/DDBJ whole genome shotgun (WGS) entry which is preliminary data.</text>
</comment>
<evidence type="ECO:0008006" key="3">
    <source>
        <dbReference type="Google" id="ProtNLM"/>
    </source>
</evidence>
<accession>A0A853FFQ2</accession>
<dbReference type="OrthoDB" id="8686679at2"/>
<evidence type="ECO:0000313" key="1">
    <source>
        <dbReference type="EMBL" id="NYT37630.1"/>
    </source>
</evidence>
<dbReference type="EMBL" id="JACCEW010000003">
    <property type="protein sequence ID" value="NYT37630.1"/>
    <property type="molecule type" value="Genomic_DNA"/>
</dbReference>
<sequence length="149" mass="15465">MNRHIKAALGITLCAGLAACGTPHNPNDLAQKTVEYQCGSGNGQPLSAQYTFQGQEAMSAKVIFGNQVYNLTRSTTSNSDMVGNTFRGNGYTWTTDKFAYDTAGQANGTMLTQDMAANPNAQAAVAAGQPAGAATVLARDCKAVGVSDH</sequence>
<evidence type="ECO:0000313" key="2">
    <source>
        <dbReference type="Proteomes" id="UP000580517"/>
    </source>
</evidence>
<dbReference type="AlphaFoldDB" id="A0A853FFQ2"/>
<dbReference type="RefSeq" id="WP_129969245.1">
    <property type="nucleotide sequence ID" value="NZ_JACCEW010000003.1"/>
</dbReference>
<proteinExistence type="predicted"/>
<protein>
    <recommendedName>
        <fullName evidence="3">C-type lysozyme inhibitor domain-containing protein</fullName>
    </recommendedName>
</protein>
<gene>
    <name evidence="1" type="ORF">H0A68_12160</name>
</gene>